<sequence length="144" mass="17275">MTHDEKHSFIEELKWEPLFRDELFNVIFNHGDLSSVISEAVHDKYRYSIMDDISDRFSDGMRKDINEVIEKEKYEAVKDLKETMLHKLLAEKKDIKKDIIQGMIRDLARDLLSVEEREKIKKDVQKEMMKLRAYRLDLLDLDDE</sequence>
<proteinExistence type="predicted"/>
<dbReference type="AlphaFoldDB" id="A0A0F9HPU3"/>
<comment type="caution">
    <text evidence="1">The sequence shown here is derived from an EMBL/GenBank/DDBJ whole genome shotgun (WGS) entry which is preliminary data.</text>
</comment>
<protein>
    <submittedName>
        <fullName evidence="1">Uncharacterized protein</fullName>
    </submittedName>
</protein>
<organism evidence="1">
    <name type="scientific">marine sediment metagenome</name>
    <dbReference type="NCBI Taxonomy" id="412755"/>
    <lineage>
        <taxon>unclassified sequences</taxon>
        <taxon>metagenomes</taxon>
        <taxon>ecological metagenomes</taxon>
    </lineage>
</organism>
<reference evidence="1" key="1">
    <citation type="journal article" date="2015" name="Nature">
        <title>Complex archaea that bridge the gap between prokaryotes and eukaryotes.</title>
        <authorList>
            <person name="Spang A."/>
            <person name="Saw J.H."/>
            <person name="Jorgensen S.L."/>
            <person name="Zaremba-Niedzwiedzka K."/>
            <person name="Martijn J."/>
            <person name="Lind A.E."/>
            <person name="van Eijk R."/>
            <person name="Schleper C."/>
            <person name="Guy L."/>
            <person name="Ettema T.J."/>
        </authorList>
    </citation>
    <scope>NUCLEOTIDE SEQUENCE</scope>
</reference>
<name>A0A0F9HPU3_9ZZZZ</name>
<evidence type="ECO:0000313" key="1">
    <source>
        <dbReference type="EMBL" id="KKM17326.1"/>
    </source>
</evidence>
<accession>A0A0F9HPU3</accession>
<gene>
    <name evidence="1" type="ORF">LCGC14_1676850</name>
</gene>
<dbReference type="EMBL" id="LAZR01014478">
    <property type="protein sequence ID" value="KKM17326.1"/>
    <property type="molecule type" value="Genomic_DNA"/>
</dbReference>